<dbReference type="AlphaFoldDB" id="A0A0G4KPE9"/>
<feature type="signal peptide" evidence="8">
    <location>
        <begin position="1"/>
        <end position="17"/>
    </location>
</feature>
<evidence type="ECO:0000259" key="9">
    <source>
        <dbReference type="PROSITE" id="PS52035"/>
    </source>
</evidence>
<comment type="similarity">
    <text evidence="2 7">Belongs to the peptidase M14 family.</text>
</comment>
<accession>A0A0G4KPE9</accession>
<gene>
    <name evidence="10" type="ORF">BN1708_010205</name>
</gene>
<keyword evidence="6" id="KW-0482">Metalloprotease</keyword>
<evidence type="ECO:0000313" key="10">
    <source>
        <dbReference type="EMBL" id="CRK11571.1"/>
    </source>
</evidence>
<keyword evidence="4" id="KW-0378">Hydrolase</keyword>
<dbReference type="GO" id="GO:0004181">
    <property type="term" value="F:metallocarboxypeptidase activity"/>
    <property type="evidence" value="ECO:0007669"/>
    <property type="project" value="InterPro"/>
</dbReference>
<keyword evidence="5" id="KW-0862">Zinc</keyword>
<feature type="non-terminal residue" evidence="10">
    <location>
        <position position="441"/>
    </location>
</feature>
<dbReference type="GO" id="GO:0006508">
    <property type="term" value="P:proteolysis"/>
    <property type="evidence" value="ECO:0007669"/>
    <property type="project" value="UniProtKB-KW"/>
</dbReference>
<dbReference type="PANTHER" id="PTHR11705:SF143">
    <property type="entry name" value="SLL0236 PROTEIN"/>
    <property type="match status" value="1"/>
</dbReference>
<dbReference type="Pfam" id="PF00246">
    <property type="entry name" value="Peptidase_M14"/>
    <property type="match status" value="1"/>
</dbReference>
<organism evidence="10 11">
    <name type="scientific">Verticillium longisporum</name>
    <name type="common">Verticillium dahliae var. longisporum</name>
    <dbReference type="NCBI Taxonomy" id="100787"/>
    <lineage>
        <taxon>Eukaryota</taxon>
        <taxon>Fungi</taxon>
        <taxon>Dikarya</taxon>
        <taxon>Ascomycota</taxon>
        <taxon>Pezizomycotina</taxon>
        <taxon>Sordariomycetes</taxon>
        <taxon>Hypocreomycetidae</taxon>
        <taxon>Glomerellales</taxon>
        <taxon>Plectosphaerellaceae</taxon>
        <taxon>Verticillium</taxon>
    </lineage>
</organism>
<sequence>MKIYSLVALFPIISVDACLTDIERRGGHLIDLNNAHSIARRQESTVPGTVPVGKGDRFNGGKVAPRGLGSGGAIQEVAWNFKEMQSAIKALDKQFSGVDYFEAPFKTYENRTISGISITAKPGKGKKKPFAFLHAGIHPRERGGPDHLVDFASDLLWAFQEKKGIKYGTVAYTASDVRRVVEAGVVIVPTVNPDGLAFDQSTNGCWRKNRNPESSTAGDAMSIGIDLNRNFDIAWNYTQALAPGVEAASTNASAENFYGTGPFSEAETQSIRWVFDNFPSIGWYSDLHSNIGIGLYGWCFDSIQTTDKSKNFRNKSWDGKRGLIANDTFDYREYMDRGDWDKLLEVTGRMAWAASDVNAAYYSVYAAHHLYPSSGCSVDHAYARHILDPKKKKVLGVGFEFGYSGPDEECPFYPSPEAYRTDKMEVGAAYMEFLVNALRLD</sequence>
<keyword evidence="11" id="KW-1185">Reference proteome</keyword>
<dbReference type="PANTHER" id="PTHR11705">
    <property type="entry name" value="PROTEASE FAMILY M14 CARBOXYPEPTIDASE A,B"/>
    <property type="match status" value="1"/>
</dbReference>
<keyword evidence="8" id="KW-0732">Signal</keyword>
<feature type="active site" description="Proton donor/acceptor" evidence="7">
    <location>
        <position position="400"/>
    </location>
</feature>
<dbReference type="Proteomes" id="UP000044602">
    <property type="component" value="Unassembled WGS sequence"/>
</dbReference>
<keyword evidence="3" id="KW-0645">Protease</keyword>
<dbReference type="PROSITE" id="PS52035">
    <property type="entry name" value="PEPTIDASE_M14"/>
    <property type="match status" value="1"/>
</dbReference>
<dbReference type="EMBL" id="CVQH01003002">
    <property type="protein sequence ID" value="CRK11571.1"/>
    <property type="molecule type" value="Genomic_DNA"/>
</dbReference>
<evidence type="ECO:0000256" key="6">
    <source>
        <dbReference type="ARBA" id="ARBA00023049"/>
    </source>
</evidence>
<evidence type="ECO:0000313" key="11">
    <source>
        <dbReference type="Proteomes" id="UP000044602"/>
    </source>
</evidence>
<evidence type="ECO:0000256" key="7">
    <source>
        <dbReference type="PROSITE-ProRule" id="PRU01379"/>
    </source>
</evidence>
<dbReference type="Gene3D" id="3.40.630.10">
    <property type="entry name" value="Zn peptidases"/>
    <property type="match status" value="1"/>
</dbReference>
<protein>
    <recommendedName>
        <fullName evidence="9">Peptidase M14 domain-containing protein</fullName>
    </recommendedName>
</protein>
<dbReference type="InterPro" id="IPR000834">
    <property type="entry name" value="Peptidase_M14"/>
</dbReference>
<dbReference type="SMART" id="SM00631">
    <property type="entry name" value="Zn_pept"/>
    <property type="match status" value="1"/>
</dbReference>
<evidence type="ECO:0000256" key="3">
    <source>
        <dbReference type="ARBA" id="ARBA00022670"/>
    </source>
</evidence>
<comment type="cofactor">
    <cofactor evidence="1">
        <name>Zn(2+)</name>
        <dbReference type="ChEBI" id="CHEBI:29105"/>
    </cofactor>
</comment>
<proteinExistence type="inferred from homology"/>
<evidence type="ECO:0000256" key="1">
    <source>
        <dbReference type="ARBA" id="ARBA00001947"/>
    </source>
</evidence>
<name>A0A0G4KPE9_VERLO</name>
<evidence type="ECO:0000256" key="4">
    <source>
        <dbReference type="ARBA" id="ARBA00022801"/>
    </source>
</evidence>
<dbReference type="GO" id="GO:0008270">
    <property type="term" value="F:zinc ion binding"/>
    <property type="evidence" value="ECO:0007669"/>
    <property type="project" value="InterPro"/>
</dbReference>
<feature type="chain" id="PRO_5002565339" description="Peptidase M14 domain-containing protein" evidence="8">
    <location>
        <begin position="18"/>
        <end position="441"/>
    </location>
</feature>
<evidence type="ECO:0000256" key="8">
    <source>
        <dbReference type="SAM" id="SignalP"/>
    </source>
</evidence>
<evidence type="ECO:0000256" key="2">
    <source>
        <dbReference type="ARBA" id="ARBA00005988"/>
    </source>
</evidence>
<evidence type="ECO:0000256" key="5">
    <source>
        <dbReference type="ARBA" id="ARBA00022833"/>
    </source>
</evidence>
<feature type="domain" description="Peptidase M14" evidence="9">
    <location>
        <begin position="77"/>
        <end position="437"/>
    </location>
</feature>
<reference evidence="10 11" key="1">
    <citation type="submission" date="2015-05" db="EMBL/GenBank/DDBJ databases">
        <authorList>
            <person name="Wang D.B."/>
            <person name="Wang M."/>
        </authorList>
    </citation>
    <scope>NUCLEOTIDE SEQUENCE [LARGE SCALE GENOMIC DNA]</scope>
    <source>
        <strain evidence="10">VL1</strain>
    </source>
</reference>
<dbReference type="SUPFAM" id="SSF53187">
    <property type="entry name" value="Zn-dependent exopeptidases"/>
    <property type="match status" value="1"/>
</dbReference>